<dbReference type="Proteomes" id="UP001149165">
    <property type="component" value="Unassembled WGS sequence"/>
</dbReference>
<reference evidence="2" key="1">
    <citation type="submission" date="2022-11" db="EMBL/GenBank/DDBJ databases">
        <authorList>
            <person name="Petersen C."/>
        </authorList>
    </citation>
    <scope>NUCLEOTIDE SEQUENCE</scope>
    <source>
        <strain evidence="2">IBT 30069</strain>
    </source>
</reference>
<dbReference type="EMBL" id="JAPQKH010000001">
    <property type="protein sequence ID" value="KAJ5116602.1"/>
    <property type="molecule type" value="Genomic_DNA"/>
</dbReference>
<dbReference type="AlphaFoldDB" id="A0A9W9GDI0"/>
<evidence type="ECO:0000313" key="2">
    <source>
        <dbReference type="EMBL" id="KAJ5116602.1"/>
    </source>
</evidence>
<gene>
    <name evidence="2" type="ORF">N7456_000950</name>
</gene>
<feature type="chain" id="PRO_5040890113" evidence="1">
    <location>
        <begin position="20"/>
        <end position="136"/>
    </location>
</feature>
<sequence length="136" mass="15019">MKTMYLTGVIAALMGMASANKGDKCLSYSDCMSVMPVLPHRDMTTQFADCFQSCYGDAKACCNQSCANLSTCRTSWSNCFSTCRGHWPMTHSSCMDTCVVTWNNCMAEAVTYDAVLGHNTHCNNDLSSCRLRCQKE</sequence>
<dbReference type="OrthoDB" id="4283332at2759"/>
<feature type="signal peptide" evidence="1">
    <location>
        <begin position="1"/>
        <end position="19"/>
    </location>
</feature>
<organism evidence="2 3">
    <name type="scientific">Penicillium angulare</name>
    <dbReference type="NCBI Taxonomy" id="116970"/>
    <lineage>
        <taxon>Eukaryota</taxon>
        <taxon>Fungi</taxon>
        <taxon>Dikarya</taxon>
        <taxon>Ascomycota</taxon>
        <taxon>Pezizomycotina</taxon>
        <taxon>Eurotiomycetes</taxon>
        <taxon>Eurotiomycetidae</taxon>
        <taxon>Eurotiales</taxon>
        <taxon>Aspergillaceae</taxon>
        <taxon>Penicillium</taxon>
    </lineage>
</organism>
<keyword evidence="1" id="KW-0732">Signal</keyword>
<evidence type="ECO:0000313" key="3">
    <source>
        <dbReference type="Proteomes" id="UP001149165"/>
    </source>
</evidence>
<proteinExistence type="predicted"/>
<reference evidence="2" key="2">
    <citation type="journal article" date="2023" name="IMA Fungus">
        <title>Comparative genomic study of the Penicillium genus elucidates a diverse pangenome and 15 lateral gene transfer events.</title>
        <authorList>
            <person name="Petersen C."/>
            <person name="Sorensen T."/>
            <person name="Nielsen M.R."/>
            <person name="Sondergaard T.E."/>
            <person name="Sorensen J.L."/>
            <person name="Fitzpatrick D.A."/>
            <person name="Frisvad J.C."/>
            <person name="Nielsen K.L."/>
        </authorList>
    </citation>
    <scope>NUCLEOTIDE SEQUENCE</scope>
    <source>
        <strain evidence="2">IBT 30069</strain>
    </source>
</reference>
<evidence type="ECO:0000256" key="1">
    <source>
        <dbReference type="SAM" id="SignalP"/>
    </source>
</evidence>
<comment type="caution">
    <text evidence="2">The sequence shown here is derived from an EMBL/GenBank/DDBJ whole genome shotgun (WGS) entry which is preliminary data.</text>
</comment>
<accession>A0A9W9GDI0</accession>
<protein>
    <submittedName>
        <fullName evidence="2">Uncharacterized protein</fullName>
    </submittedName>
</protein>
<name>A0A9W9GDI0_9EURO</name>
<keyword evidence="3" id="KW-1185">Reference proteome</keyword>